<evidence type="ECO:0000259" key="1">
    <source>
        <dbReference type="Pfam" id="PF13566"/>
    </source>
</evidence>
<dbReference type="InterPro" id="IPR025404">
    <property type="entry name" value="DUF4130"/>
</dbReference>
<proteinExistence type="predicted"/>
<name>A0ABV4UDG4_9RHOO</name>
<keyword evidence="3" id="KW-1185">Reference proteome</keyword>
<evidence type="ECO:0000313" key="3">
    <source>
        <dbReference type="Proteomes" id="UP001574673"/>
    </source>
</evidence>
<dbReference type="RefSeq" id="WP_418890796.1">
    <property type="nucleotide sequence ID" value="NZ_JBEUWX010000002.1"/>
</dbReference>
<dbReference type="NCBIfam" id="TIGR03915">
    <property type="entry name" value="SAM_7_link_chp"/>
    <property type="match status" value="1"/>
</dbReference>
<feature type="domain" description="DUF4130" evidence="1">
    <location>
        <begin position="142"/>
        <end position="319"/>
    </location>
</feature>
<dbReference type="EMBL" id="JBEUWX010000002">
    <property type="protein sequence ID" value="MFA9949686.1"/>
    <property type="molecule type" value="Genomic_DNA"/>
</dbReference>
<dbReference type="Proteomes" id="UP001574673">
    <property type="component" value="Unassembled WGS sequence"/>
</dbReference>
<comment type="caution">
    <text evidence="2">The sequence shown here is derived from an EMBL/GenBank/DDBJ whole genome shotgun (WGS) entry which is preliminary data.</text>
</comment>
<gene>
    <name evidence="2" type="ORF">ABCS64_04965</name>
</gene>
<organism evidence="2 3">
    <name type="scientific">Dentiradicibacter hellwigii</name>
    <dbReference type="NCBI Taxonomy" id="3149053"/>
    <lineage>
        <taxon>Bacteria</taxon>
        <taxon>Pseudomonadati</taxon>
        <taxon>Pseudomonadota</taxon>
        <taxon>Betaproteobacteria</taxon>
        <taxon>Rhodocyclales</taxon>
        <taxon>Rhodocyclaceae</taxon>
        <taxon>Dentiradicibacter</taxon>
    </lineage>
</organism>
<evidence type="ECO:0000313" key="2">
    <source>
        <dbReference type="EMBL" id="MFA9949686.1"/>
    </source>
</evidence>
<sequence>MSSGQKKRALRTVILAHADDWEGFRSAARNLLRADVPPESVHWRIADDAQGHLDLFGTAGDTGDAHYLAELGDQAESGAGRESRARTENKAKNRINNGVTSEAGDSVVMRNAPHKAGNSTGLRLPRTLLEALSLVILHRAPERLHCLYRFLWRWQREPALRCDPLDPDMKAINDYYRDVRHDACRMLGFVRFRPWMAQRRTMAGCLESESERWRHQSRQEAWHVAWYEPRHRVLHLVAPHFVQRFPGHCWAIVTPDACAIWDMAHLEFHDGAVAVNAPPPDAGEVLWLTYYANHFNAARRNPAALRRCMPVDYWKHLPEARLIAALLAE</sequence>
<accession>A0ABV4UDG4</accession>
<dbReference type="Pfam" id="PF13566">
    <property type="entry name" value="DUF4130"/>
    <property type="match status" value="1"/>
</dbReference>
<dbReference type="InterPro" id="IPR023875">
    <property type="entry name" value="DNA_repair_put"/>
</dbReference>
<protein>
    <submittedName>
        <fullName evidence="2">TIGR03915 family putative DNA repair protein</fullName>
    </submittedName>
</protein>
<reference evidence="3" key="1">
    <citation type="submission" date="2024-06" db="EMBL/GenBank/DDBJ databases">
        <title>Radixoralia hellwigii gen. nov., sp nov., isolated from a root canal in the human oral cavity.</title>
        <authorList>
            <person name="Bartsch S."/>
            <person name="Wittmer A."/>
            <person name="Schulz A.-K."/>
            <person name="Neumann-Schaal M."/>
            <person name="Wolf J."/>
            <person name="Gronow S."/>
            <person name="Tennert C."/>
            <person name="Haecker G."/>
            <person name="Cieplik F."/>
            <person name="Al-Ahmad A."/>
        </authorList>
    </citation>
    <scope>NUCLEOTIDE SEQUENCE [LARGE SCALE GENOMIC DNA]</scope>
    <source>
        <strain evidence="3">Wk13</strain>
    </source>
</reference>